<protein>
    <submittedName>
        <fullName evidence="2">Uncharacterized protein</fullName>
    </submittedName>
</protein>
<organism evidence="2 3">
    <name type="scientific">Syncephalastrum racemosum</name>
    <name type="common">Filamentous fungus</name>
    <dbReference type="NCBI Taxonomy" id="13706"/>
    <lineage>
        <taxon>Eukaryota</taxon>
        <taxon>Fungi</taxon>
        <taxon>Fungi incertae sedis</taxon>
        <taxon>Mucoromycota</taxon>
        <taxon>Mucoromycotina</taxon>
        <taxon>Mucoromycetes</taxon>
        <taxon>Mucorales</taxon>
        <taxon>Syncephalastraceae</taxon>
        <taxon>Syncephalastrum</taxon>
    </lineage>
</organism>
<accession>A0A1X2HN91</accession>
<name>A0A1X2HN91_SYNRA</name>
<dbReference type="InParanoid" id="A0A1X2HN91"/>
<dbReference type="AlphaFoldDB" id="A0A1X2HN91"/>
<keyword evidence="3" id="KW-1185">Reference proteome</keyword>
<keyword evidence="1" id="KW-1133">Transmembrane helix</keyword>
<evidence type="ECO:0000256" key="1">
    <source>
        <dbReference type="SAM" id="Phobius"/>
    </source>
</evidence>
<comment type="caution">
    <text evidence="2">The sequence shown here is derived from an EMBL/GenBank/DDBJ whole genome shotgun (WGS) entry which is preliminary data.</text>
</comment>
<keyword evidence="1" id="KW-0812">Transmembrane</keyword>
<keyword evidence="1" id="KW-0472">Membrane</keyword>
<evidence type="ECO:0000313" key="2">
    <source>
        <dbReference type="EMBL" id="ORZ00336.1"/>
    </source>
</evidence>
<dbReference type="Proteomes" id="UP000242180">
    <property type="component" value="Unassembled WGS sequence"/>
</dbReference>
<feature type="transmembrane region" description="Helical" evidence="1">
    <location>
        <begin position="90"/>
        <end position="115"/>
    </location>
</feature>
<proteinExistence type="predicted"/>
<gene>
    <name evidence="2" type="ORF">BCR43DRAFT_485047</name>
</gene>
<evidence type="ECO:0000313" key="3">
    <source>
        <dbReference type="Proteomes" id="UP000242180"/>
    </source>
</evidence>
<reference evidence="2 3" key="1">
    <citation type="submission" date="2016-07" db="EMBL/GenBank/DDBJ databases">
        <title>Pervasive Adenine N6-methylation of Active Genes in Fungi.</title>
        <authorList>
            <consortium name="DOE Joint Genome Institute"/>
            <person name="Mondo S.J."/>
            <person name="Dannebaum R.O."/>
            <person name="Kuo R.C."/>
            <person name="Labutti K."/>
            <person name="Haridas S."/>
            <person name="Kuo A."/>
            <person name="Salamov A."/>
            <person name="Ahrendt S.R."/>
            <person name="Lipzen A."/>
            <person name="Sullivan W."/>
            <person name="Andreopoulos W.B."/>
            <person name="Clum A."/>
            <person name="Lindquist E."/>
            <person name="Daum C."/>
            <person name="Ramamoorthy G.K."/>
            <person name="Gryganskyi A."/>
            <person name="Culley D."/>
            <person name="Magnuson J.K."/>
            <person name="James T.Y."/>
            <person name="O'Malley M.A."/>
            <person name="Stajich J.E."/>
            <person name="Spatafora J.W."/>
            <person name="Visel A."/>
            <person name="Grigoriev I.V."/>
        </authorList>
    </citation>
    <scope>NUCLEOTIDE SEQUENCE [LARGE SCALE GENOMIC DNA]</scope>
    <source>
        <strain evidence="2 3">NRRL 2496</strain>
    </source>
</reference>
<sequence>MRPLQSNQPPPPPLLPMRPLLQPNPVKTLITRFMPCTTTRTSLSSNTTSMKKILVAIISSRAPMFSALPSTPSLTSNHTLHLLSSPPHYFLLHCTSIFPSSFPYLWCIFISLPFFPFRFSLIFLGALCI</sequence>
<dbReference type="EMBL" id="MCGN01000002">
    <property type="protein sequence ID" value="ORZ00336.1"/>
    <property type="molecule type" value="Genomic_DNA"/>
</dbReference>